<dbReference type="InterPro" id="IPR013187">
    <property type="entry name" value="F-box-assoc_dom_typ3"/>
</dbReference>
<dbReference type="Pfam" id="PF08268">
    <property type="entry name" value="FBA_3"/>
    <property type="match status" value="1"/>
</dbReference>
<name>A0A835I1H7_9MAGN</name>
<dbReference type="InterPro" id="IPR036047">
    <property type="entry name" value="F-box-like_dom_sf"/>
</dbReference>
<dbReference type="InterPro" id="IPR050796">
    <property type="entry name" value="SCF_F-box_component"/>
</dbReference>
<dbReference type="InterPro" id="IPR001810">
    <property type="entry name" value="F-box_dom"/>
</dbReference>
<dbReference type="AlphaFoldDB" id="A0A835I1H7"/>
<dbReference type="SUPFAM" id="SSF81383">
    <property type="entry name" value="F-box domain"/>
    <property type="match status" value="1"/>
</dbReference>
<evidence type="ECO:0000313" key="4">
    <source>
        <dbReference type="Proteomes" id="UP000631114"/>
    </source>
</evidence>
<evidence type="ECO:0000313" key="3">
    <source>
        <dbReference type="EMBL" id="KAF9609945.1"/>
    </source>
</evidence>
<keyword evidence="4" id="KW-1185">Reference proteome</keyword>
<dbReference type="Gene3D" id="1.20.1280.50">
    <property type="match status" value="1"/>
</dbReference>
<feature type="domain" description="F-box associated beta-propeller type 3" evidence="1">
    <location>
        <begin position="103"/>
        <end position="199"/>
    </location>
</feature>
<evidence type="ECO:0008006" key="5">
    <source>
        <dbReference type="Google" id="ProtNLM"/>
    </source>
</evidence>
<dbReference type="Pfam" id="PF12937">
    <property type="entry name" value="F-box-like"/>
    <property type="match status" value="1"/>
</dbReference>
<proteinExistence type="predicted"/>
<gene>
    <name evidence="3" type="ORF">IFM89_019348</name>
</gene>
<evidence type="ECO:0000259" key="1">
    <source>
        <dbReference type="Pfam" id="PF08268"/>
    </source>
</evidence>
<organism evidence="3 4">
    <name type="scientific">Coptis chinensis</name>
    <dbReference type="NCBI Taxonomy" id="261450"/>
    <lineage>
        <taxon>Eukaryota</taxon>
        <taxon>Viridiplantae</taxon>
        <taxon>Streptophyta</taxon>
        <taxon>Embryophyta</taxon>
        <taxon>Tracheophyta</taxon>
        <taxon>Spermatophyta</taxon>
        <taxon>Magnoliopsida</taxon>
        <taxon>Ranunculales</taxon>
        <taxon>Ranunculaceae</taxon>
        <taxon>Coptidoideae</taxon>
        <taxon>Coptis</taxon>
    </lineage>
</organism>
<reference evidence="3 4" key="1">
    <citation type="submission" date="2020-10" db="EMBL/GenBank/DDBJ databases">
        <title>The Coptis chinensis genome and diversification of protoberbering-type alkaloids.</title>
        <authorList>
            <person name="Wang B."/>
            <person name="Shu S."/>
            <person name="Song C."/>
            <person name="Liu Y."/>
        </authorList>
    </citation>
    <scope>NUCLEOTIDE SEQUENCE [LARGE SCALE GENOMIC DNA]</scope>
    <source>
        <strain evidence="3">HL-2020</strain>
        <tissue evidence="3">Leaf</tissue>
    </source>
</reference>
<accession>A0A835I1H7</accession>
<dbReference type="OrthoDB" id="695205at2759"/>
<sequence length="414" mass="47936">MTNKKLKLEVCSDAVFSKLPVDIVFDIFSRLPLETISECKWVSKTWYGLVLHPRFADIYFASCTSPPCVIFFDRYLPSYLIDPIRLRNYETSATAYDLQLKGFKENFRIKCGWICFELVGTVNGLICFSPESHDYESAPYYICNPITRDYLMPPTSPKKHIDPIASGFGFDSLNNEYKLLRILRNFSEDGNEVEIFNLANLKTTKDDKCIVILSFNVAIEDFNLIELPPLRNIRGRGLIDFEFMVLGEHLCVIEDASWCEKEVWMMKDYGVHSSWAKEYVFERDFLYCNWPHHPLSIELKNGELLLLNGDGHLCYFDLKKKILSPINVRDRKNEPAKLEKMFPIFLNGSLFSPKTVGYTHRTKCGWVCFDVVGTANDLICFSPENHDYEPAPYYICNPITRDYLIPPTSFAYKS</sequence>
<protein>
    <recommendedName>
        <fullName evidence="5">F-box domain-containing protein</fullName>
    </recommendedName>
</protein>
<dbReference type="PANTHER" id="PTHR31672">
    <property type="entry name" value="BNACNNG10540D PROTEIN"/>
    <property type="match status" value="1"/>
</dbReference>
<evidence type="ECO:0000259" key="2">
    <source>
        <dbReference type="Pfam" id="PF12937"/>
    </source>
</evidence>
<dbReference type="PANTHER" id="PTHR31672:SF13">
    <property type="entry name" value="F-BOX PROTEIN CPR30-LIKE"/>
    <property type="match status" value="1"/>
</dbReference>
<dbReference type="EMBL" id="JADFTS010000004">
    <property type="protein sequence ID" value="KAF9609945.1"/>
    <property type="molecule type" value="Genomic_DNA"/>
</dbReference>
<feature type="domain" description="F-box" evidence="2">
    <location>
        <begin position="16"/>
        <end position="53"/>
    </location>
</feature>
<comment type="caution">
    <text evidence="3">The sequence shown here is derived from an EMBL/GenBank/DDBJ whole genome shotgun (WGS) entry which is preliminary data.</text>
</comment>
<dbReference type="Proteomes" id="UP000631114">
    <property type="component" value="Unassembled WGS sequence"/>
</dbReference>